<reference evidence="1" key="1">
    <citation type="submission" date="2023-10" db="EMBL/GenBank/DDBJ databases">
        <title>Chromosome-level genome of the transformable northern wattle, Acacia crassicarpa.</title>
        <authorList>
            <person name="Massaro I."/>
            <person name="Sinha N.R."/>
            <person name="Poethig S."/>
            <person name="Leichty A.R."/>
        </authorList>
    </citation>
    <scope>NUCLEOTIDE SEQUENCE</scope>
    <source>
        <strain evidence="1">Acra3RX</strain>
        <tissue evidence="1">Leaf</tissue>
    </source>
</reference>
<protein>
    <submittedName>
        <fullName evidence="1">Uncharacterized protein</fullName>
    </submittedName>
</protein>
<name>A0AAE1MVN4_9FABA</name>
<accession>A0AAE1MVN4</accession>
<dbReference type="Proteomes" id="UP001293593">
    <property type="component" value="Unassembled WGS sequence"/>
</dbReference>
<proteinExistence type="predicted"/>
<organism evidence="1 2">
    <name type="scientific">Acacia crassicarpa</name>
    <name type="common">northern wattle</name>
    <dbReference type="NCBI Taxonomy" id="499986"/>
    <lineage>
        <taxon>Eukaryota</taxon>
        <taxon>Viridiplantae</taxon>
        <taxon>Streptophyta</taxon>
        <taxon>Embryophyta</taxon>
        <taxon>Tracheophyta</taxon>
        <taxon>Spermatophyta</taxon>
        <taxon>Magnoliopsida</taxon>
        <taxon>eudicotyledons</taxon>
        <taxon>Gunneridae</taxon>
        <taxon>Pentapetalae</taxon>
        <taxon>rosids</taxon>
        <taxon>fabids</taxon>
        <taxon>Fabales</taxon>
        <taxon>Fabaceae</taxon>
        <taxon>Caesalpinioideae</taxon>
        <taxon>mimosoid clade</taxon>
        <taxon>Acacieae</taxon>
        <taxon>Acacia</taxon>
    </lineage>
</organism>
<dbReference type="Pfam" id="PF05742">
    <property type="entry name" value="TANGO2"/>
    <property type="match status" value="1"/>
</dbReference>
<dbReference type="EMBL" id="JAWXYG010000003">
    <property type="protein sequence ID" value="KAK4277706.1"/>
    <property type="molecule type" value="Genomic_DNA"/>
</dbReference>
<dbReference type="InterPro" id="IPR008551">
    <property type="entry name" value="TANGO2"/>
</dbReference>
<evidence type="ECO:0000313" key="2">
    <source>
        <dbReference type="Proteomes" id="UP001293593"/>
    </source>
</evidence>
<gene>
    <name evidence="1" type="ORF">QN277_015660</name>
</gene>
<dbReference type="PANTHER" id="PTHR17985">
    <property type="entry name" value="SER/THR-RICH PROTEIN T10 IN DGCR REGION"/>
    <property type="match status" value="1"/>
</dbReference>
<dbReference type="AlphaFoldDB" id="A0AAE1MVN4"/>
<comment type="caution">
    <text evidence="1">The sequence shown here is derived from an EMBL/GenBank/DDBJ whole genome shotgun (WGS) entry which is preliminary data.</text>
</comment>
<sequence>MCIVVFLWQAHPLYPLILFNNRDVYHNRATKAASWWEDSETEILGGRDEVGEGTWLACSRHGRFAFLTYALESHTNPHARTRGELPVLFLKSRRSPTEFAEDVKTEAEYYNGFNLVVGDIESKSMVYMSNRGKKAQGGRFHTEEVRQGLHVLSNAQLDSPWPKSERLRFRFQQELAKCGEKTIPLNHIASSVMKDSVKTSPPLLPHISSPDWEPAFSSIFVHFHTPLGVFGTRSITALSVTWSGEVKFYEMYLDVDATNTWKDHLFSFCIQHQQQLH</sequence>
<dbReference type="PANTHER" id="PTHR17985:SF8">
    <property type="entry name" value="TRANSPORT AND GOLGI ORGANIZATION PROTEIN 2 HOMOLOG"/>
    <property type="match status" value="1"/>
</dbReference>
<keyword evidence="2" id="KW-1185">Reference proteome</keyword>
<evidence type="ECO:0000313" key="1">
    <source>
        <dbReference type="EMBL" id="KAK4277706.1"/>
    </source>
</evidence>